<feature type="domain" description="C2H2-type" evidence="10">
    <location>
        <begin position="507"/>
        <end position="534"/>
    </location>
</feature>
<dbReference type="FunFam" id="3.30.160.60:FF:000759">
    <property type="entry name" value="zinc finger protein 16"/>
    <property type="match status" value="1"/>
</dbReference>
<evidence type="ECO:0000256" key="4">
    <source>
        <dbReference type="ARBA" id="ARBA00022771"/>
    </source>
</evidence>
<evidence type="ECO:0000256" key="2">
    <source>
        <dbReference type="ARBA" id="ARBA00022723"/>
    </source>
</evidence>
<dbReference type="PROSITE" id="PS50157">
    <property type="entry name" value="ZINC_FINGER_C2H2_2"/>
    <property type="match status" value="4"/>
</dbReference>
<dbReference type="Proteomes" id="UP000694621">
    <property type="component" value="Unplaced"/>
</dbReference>
<keyword evidence="2" id="KW-0479">Metal-binding</keyword>
<dbReference type="PANTHER" id="PTHR16515:SF49">
    <property type="entry name" value="GASTRULA ZINC FINGER PROTEIN XLCGF49.1-LIKE-RELATED"/>
    <property type="match status" value="1"/>
</dbReference>
<keyword evidence="8" id="KW-0175">Coiled coil</keyword>
<feature type="domain" description="C2H2-type" evidence="10">
    <location>
        <begin position="535"/>
        <end position="559"/>
    </location>
</feature>
<feature type="domain" description="C2H2-type" evidence="10">
    <location>
        <begin position="416"/>
        <end position="443"/>
    </location>
</feature>
<feature type="domain" description="C2H2-type" evidence="10">
    <location>
        <begin position="479"/>
        <end position="506"/>
    </location>
</feature>
<protein>
    <recommendedName>
        <fullName evidence="10">C2H2-type domain-containing protein</fullName>
    </recommendedName>
</protein>
<gene>
    <name evidence="11" type="primary">LOC103032456</name>
</gene>
<keyword evidence="5" id="KW-0862">Zinc</keyword>
<reference evidence="11" key="1">
    <citation type="submission" date="2025-08" db="UniProtKB">
        <authorList>
            <consortium name="Ensembl"/>
        </authorList>
    </citation>
    <scope>IDENTIFICATION</scope>
</reference>
<evidence type="ECO:0000256" key="3">
    <source>
        <dbReference type="ARBA" id="ARBA00022737"/>
    </source>
</evidence>
<evidence type="ECO:0000256" key="1">
    <source>
        <dbReference type="ARBA" id="ARBA00004123"/>
    </source>
</evidence>
<evidence type="ECO:0000256" key="6">
    <source>
        <dbReference type="ARBA" id="ARBA00023242"/>
    </source>
</evidence>
<feature type="compositionally biased region" description="Acidic residues" evidence="9">
    <location>
        <begin position="273"/>
        <end position="285"/>
    </location>
</feature>
<keyword evidence="4 7" id="KW-0863">Zinc-finger</keyword>
<keyword evidence="3" id="KW-0677">Repeat</keyword>
<evidence type="ECO:0000313" key="11">
    <source>
        <dbReference type="Ensembl" id="ENSAMXP00005003176.1"/>
    </source>
</evidence>
<dbReference type="AlphaFoldDB" id="A0A8B9J540"/>
<evidence type="ECO:0000256" key="9">
    <source>
        <dbReference type="SAM" id="MobiDB-lite"/>
    </source>
</evidence>
<name>A0A8B9J540_ASTMX</name>
<dbReference type="GO" id="GO:0008270">
    <property type="term" value="F:zinc ion binding"/>
    <property type="evidence" value="ECO:0007669"/>
    <property type="project" value="UniProtKB-KW"/>
</dbReference>
<feature type="region of interest" description="Disordered" evidence="9">
    <location>
        <begin position="209"/>
        <end position="296"/>
    </location>
</feature>
<feature type="coiled-coil region" evidence="8">
    <location>
        <begin position="117"/>
        <end position="158"/>
    </location>
</feature>
<dbReference type="FunFam" id="3.30.160.60:FF:000110">
    <property type="entry name" value="Zinc finger protein-like"/>
    <property type="match status" value="1"/>
</dbReference>
<dbReference type="Gene3D" id="3.30.160.60">
    <property type="entry name" value="Classic Zinc Finger"/>
    <property type="match status" value="4"/>
</dbReference>
<evidence type="ECO:0000259" key="10">
    <source>
        <dbReference type="PROSITE" id="PS50157"/>
    </source>
</evidence>
<dbReference type="Pfam" id="PF00096">
    <property type="entry name" value="zf-C2H2"/>
    <property type="match status" value="3"/>
</dbReference>
<evidence type="ECO:0000256" key="7">
    <source>
        <dbReference type="PROSITE-ProRule" id="PRU00042"/>
    </source>
</evidence>
<dbReference type="Pfam" id="PF13912">
    <property type="entry name" value="zf-C2H2_6"/>
    <property type="match status" value="1"/>
</dbReference>
<evidence type="ECO:0000313" key="12">
    <source>
        <dbReference type="Proteomes" id="UP000694621"/>
    </source>
</evidence>
<dbReference type="RefSeq" id="XP_007229100.3">
    <property type="nucleotide sequence ID" value="XM_007229038.3"/>
</dbReference>
<dbReference type="InterPro" id="IPR013087">
    <property type="entry name" value="Znf_C2H2_type"/>
</dbReference>
<dbReference type="Ensembl" id="ENSAMXT00005003636.1">
    <property type="protein sequence ID" value="ENSAMXP00005003176.1"/>
    <property type="gene ID" value="ENSAMXG00005001997.1"/>
</dbReference>
<dbReference type="GO" id="GO:0010468">
    <property type="term" value="P:regulation of gene expression"/>
    <property type="evidence" value="ECO:0007669"/>
    <property type="project" value="TreeGrafter"/>
</dbReference>
<dbReference type="GeneID" id="103032456"/>
<dbReference type="FunFam" id="3.30.160.60:FF:000145">
    <property type="entry name" value="Zinc finger protein 574"/>
    <property type="match status" value="1"/>
</dbReference>
<organism evidence="11 12">
    <name type="scientific">Astyanax mexicanus</name>
    <name type="common">Blind cave fish</name>
    <name type="synonym">Astyanax fasciatus mexicanus</name>
    <dbReference type="NCBI Taxonomy" id="7994"/>
    <lineage>
        <taxon>Eukaryota</taxon>
        <taxon>Metazoa</taxon>
        <taxon>Chordata</taxon>
        <taxon>Craniata</taxon>
        <taxon>Vertebrata</taxon>
        <taxon>Euteleostomi</taxon>
        <taxon>Actinopterygii</taxon>
        <taxon>Neopterygii</taxon>
        <taxon>Teleostei</taxon>
        <taxon>Ostariophysi</taxon>
        <taxon>Characiformes</taxon>
        <taxon>Characoidei</taxon>
        <taxon>Acestrorhamphidae</taxon>
        <taxon>Acestrorhamphinae</taxon>
        <taxon>Astyanax</taxon>
    </lineage>
</organism>
<dbReference type="GO" id="GO:0005634">
    <property type="term" value="C:nucleus"/>
    <property type="evidence" value="ECO:0007669"/>
    <property type="project" value="UniProtKB-SubCell"/>
</dbReference>
<sequence>MKVGKKARLAELAALNATKPKKPRQASKIFSDQRRSKTRINIGNAFNRWRQLRSQKEYKTDADLADFLLKSVSQPRPQKDMAASISISSGSNQPFSFQTRLSSVMEVMTRALVQQVCEMVDGDLARLRLELARALNEKASMRAKMQELEGEVKILRSARAGSRRLTKSRSVCVQTLEVLDAPSINGIFGKDWCSSLWDGKEPTGEKEVIEVKSAESNETLDDDDDDRSEIKEENPEEEICPSSTGADKSAVSARRKNPSSLPETNNNVLEVNLIDDDDDDDDDDSNNNNNEDNENPYFMSAGFLEVPEDQPLPASFKETDFTKIISADGTVKHVILPAEDQLQFEEHCIPIEYIEGENADAHLFQEQEVGRAQDLLMNSANENTSRLRVGENLNYFGRLERHKAPLRHGEPAKPRFRCQECGKMFLRQNSLILHRTSHQKLNSHRCHSCKVVFPQMNLLRTHKCMPPDNPSQVLLNHKFSCEHCGKRFHSRANLKVHYAVHTGERPHTCSYCGRGFTQKGNLNTHERIHRGEKPFMCLTCGKRFTQKVNLNHHLGIHGGILTSKTKKTGEKPE</sequence>
<dbReference type="InterPro" id="IPR050331">
    <property type="entry name" value="Zinc_finger"/>
</dbReference>
<feature type="compositionally biased region" description="Acidic residues" evidence="9">
    <location>
        <begin position="218"/>
        <end position="227"/>
    </location>
</feature>
<dbReference type="PANTHER" id="PTHR16515">
    <property type="entry name" value="PR DOMAIN ZINC FINGER PROTEIN"/>
    <property type="match status" value="1"/>
</dbReference>
<proteinExistence type="predicted"/>
<evidence type="ECO:0000256" key="8">
    <source>
        <dbReference type="SAM" id="Coils"/>
    </source>
</evidence>
<dbReference type="InterPro" id="IPR036236">
    <property type="entry name" value="Znf_C2H2_sf"/>
</dbReference>
<keyword evidence="6" id="KW-0539">Nucleus</keyword>
<accession>A0A8B9J540</accession>
<dbReference type="KEGG" id="amex:103032456"/>
<dbReference type="SMART" id="SM00355">
    <property type="entry name" value="ZnF_C2H2"/>
    <property type="match status" value="4"/>
</dbReference>
<dbReference type="SUPFAM" id="SSF57667">
    <property type="entry name" value="beta-beta-alpha zinc fingers"/>
    <property type="match status" value="3"/>
</dbReference>
<dbReference type="PROSITE" id="PS00028">
    <property type="entry name" value="ZINC_FINGER_C2H2_1"/>
    <property type="match status" value="4"/>
</dbReference>
<evidence type="ECO:0000256" key="5">
    <source>
        <dbReference type="ARBA" id="ARBA00022833"/>
    </source>
</evidence>
<comment type="subcellular location">
    <subcellularLocation>
        <location evidence="1">Nucleus</location>
    </subcellularLocation>
</comment>
<dbReference type="OrthoDB" id="8922241at2759"/>